<dbReference type="GeneID" id="23632096"/>
<name>A0A0C5B362_9BBAC</name>
<sequence>MPLVFFDKQYPVVMLSFNDSSCYFKLKQLAKALRVPITSITRKTPPRYLITFGALLQQYPDCKHRHHPYTMFIQLEGVKYVYDECCATQYKRECLDKFVRRNVSVPSYNRLTSDYTFEECSDEVVYVEDDEEDDVELPPVRFGTLKQQVRFVVVLNPKKKWYYKASDVINLINASCSYNLSKHVDDKNVVVWKDLRNYLEDKFRCTLNGVDWKPNVLLLKQAGLKQLLYARNQQPLYSGMCLSAINYDFENPTSAYVAKKRKKRTRKLLFADECEMGKKHGRIDYIRTPNGVTWYKFSQLIKYYRLKNVNRDQYKTTRWGDILCDLARHNIKWKTDVLMIEGSEVYRLLQQYGLQQEADDIYFKKFDSKS</sequence>
<dbReference type="RefSeq" id="YP_009121879.1">
    <property type="nucleotide sequence ID" value="NC_026511.1"/>
</dbReference>
<protein>
    <submittedName>
        <fullName evidence="1 2">Bro</fullName>
    </submittedName>
</protein>
<accession>A0A0C5B362</accession>
<evidence type="ECO:0000313" key="3">
    <source>
        <dbReference type="Proteomes" id="UP000201335"/>
    </source>
</evidence>
<reference evidence="2" key="3">
    <citation type="journal article" date="2018" name="PLoS ONE">
        <title>Genomic analysis of an Argentinean isolate of Spodoptera frugiperda granulovirus reveals that various baculoviruses code for Lef-7 proteins with three F-box domains.</title>
        <authorList>
            <person name="Ferrelli M.L."/>
            <person name="Pidre M.L."/>
            <person name="Ghiringhelli P.D."/>
            <person name="Torres S."/>
            <person name="Fabre M.L."/>
            <person name="Masson T."/>
            <person name="Cedola M.T."/>
            <person name="Sciocco-Cap A."/>
            <person name="Romanowski V."/>
        </authorList>
    </citation>
    <scope>NUCLEOTIDE SEQUENCE</scope>
    <source>
        <strain evidence="2">ARG</strain>
    </source>
</reference>
<reference evidence="1" key="1">
    <citation type="submission" date="2014-08" db="EMBL/GenBank/DDBJ databases">
        <authorList>
            <person name="Cuartas Otalora P.E."/>
            <person name="Barrera Cubillos G.P."/>
            <person name="Barreto Hernandez E."/>
            <person name="Belaich M.N."/>
            <person name="Ghiringhelli P.D."/>
            <person name="Villamizar Rivero L.F."/>
        </authorList>
    </citation>
    <scope>NUCLEOTIDE SEQUENCE</scope>
    <source>
        <strain evidence="1">VG008</strain>
    </source>
</reference>
<organism evidence="1 3">
    <name type="scientific">Spodoptera frugiperda granulovirus</name>
    <dbReference type="NCBI Taxonomy" id="307454"/>
    <lineage>
        <taxon>Viruses</taxon>
        <taxon>Viruses incertae sedis</taxon>
        <taxon>Naldaviricetes</taxon>
        <taxon>Lefavirales</taxon>
        <taxon>Baculoviridae</taxon>
        <taxon>Betabaculovirus</taxon>
        <taxon>Betabaculovirus spofrugiperdae</taxon>
    </lineage>
</organism>
<dbReference type="Proteomes" id="UP000201335">
    <property type="component" value="Segment"/>
</dbReference>
<dbReference type="EMBL" id="MH170055">
    <property type="protein sequence ID" value="AXS01118.1"/>
    <property type="molecule type" value="Genomic_DNA"/>
</dbReference>
<dbReference type="EMBL" id="KM371112">
    <property type="protein sequence ID" value="AJK91755.1"/>
    <property type="molecule type" value="Genomic_DNA"/>
</dbReference>
<reference evidence="1 3" key="2">
    <citation type="journal article" date="2015" name="Viruses">
        <title>The complete sequence of the first Spodoptera frugiperda Betabaculovirus genome: a natural multiple recombinant virus.</title>
        <authorList>
            <person name="Cuartas P.E."/>
            <person name="Barrera G.P."/>
            <person name="Belaich M.N."/>
            <person name="Barreto E."/>
            <person name="Ghiringhelli P.D."/>
            <person name="Villamizar L.F."/>
        </authorList>
    </citation>
    <scope>NUCLEOTIDE SEQUENCE [LARGE SCALE GENOMIC DNA]</scope>
    <source>
        <strain evidence="1">VG008</strain>
    </source>
</reference>
<dbReference type="KEGG" id="vg:23632096"/>
<dbReference type="OrthoDB" id="10701at10239"/>
<evidence type="ECO:0000313" key="2">
    <source>
        <dbReference type="EMBL" id="AXS01118.1"/>
    </source>
</evidence>
<proteinExistence type="predicted"/>
<keyword evidence="3" id="KW-1185">Reference proteome</keyword>
<evidence type="ECO:0000313" key="1">
    <source>
        <dbReference type="EMBL" id="AJK91755.1"/>
    </source>
</evidence>